<dbReference type="EMBL" id="BART01001083">
    <property type="protein sequence ID" value="GAG61897.1"/>
    <property type="molecule type" value="Genomic_DNA"/>
</dbReference>
<proteinExistence type="predicted"/>
<sequence>MQALIPEALTPENAEKIIKYMTGITRAEEKVRFNVLVDLVSKGSTSAYASRKRLKEKINDIGITRIMKIIKGGGGPEGFTSLVECGLVAHFRTEYPEKKTPIFGPTPLGFALSLASTEIKNNWKSVAKNMNEELCQKKVRPEVEVMWLTKNIYYATFLDQPMILPLSPWKEREELSGLDTKEPTVAGLSKAWWIHTATEEFIRILAQIKKDEKLLKELKKYLRKRL</sequence>
<accession>X0ZVC9</accession>
<dbReference type="AlphaFoldDB" id="X0ZVC9"/>
<reference evidence="1" key="1">
    <citation type="journal article" date="2014" name="Front. Microbiol.">
        <title>High frequency of phylogenetically diverse reductive dehalogenase-homologous genes in deep subseafloor sedimentary metagenomes.</title>
        <authorList>
            <person name="Kawai M."/>
            <person name="Futagami T."/>
            <person name="Toyoda A."/>
            <person name="Takaki Y."/>
            <person name="Nishi S."/>
            <person name="Hori S."/>
            <person name="Arai W."/>
            <person name="Tsubouchi T."/>
            <person name="Morono Y."/>
            <person name="Uchiyama I."/>
            <person name="Ito T."/>
            <person name="Fujiyama A."/>
            <person name="Inagaki F."/>
            <person name="Takami H."/>
        </authorList>
    </citation>
    <scope>NUCLEOTIDE SEQUENCE</scope>
    <source>
        <strain evidence="1">Expedition CK06-06</strain>
    </source>
</reference>
<comment type="caution">
    <text evidence="1">The sequence shown here is derived from an EMBL/GenBank/DDBJ whole genome shotgun (WGS) entry which is preliminary data.</text>
</comment>
<name>X0ZVC9_9ZZZZ</name>
<evidence type="ECO:0000313" key="1">
    <source>
        <dbReference type="EMBL" id="GAG61897.1"/>
    </source>
</evidence>
<organism evidence="1">
    <name type="scientific">marine sediment metagenome</name>
    <dbReference type="NCBI Taxonomy" id="412755"/>
    <lineage>
        <taxon>unclassified sequences</taxon>
        <taxon>metagenomes</taxon>
        <taxon>ecological metagenomes</taxon>
    </lineage>
</organism>
<gene>
    <name evidence="1" type="ORF">S01H4_04138</name>
</gene>
<protein>
    <submittedName>
        <fullName evidence="1">Uncharacterized protein</fullName>
    </submittedName>
</protein>